<reference evidence="2" key="1">
    <citation type="journal article" date="2015" name="Nature">
        <title>Complex archaea that bridge the gap between prokaryotes and eukaryotes.</title>
        <authorList>
            <person name="Spang A."/>
            <person name="Saw J.H."/>
            <person name="Jorgensen S.L."/>
            <person name="Zaremba-Niedzwiedzka K."/>
            <person name="Martijn J."/>
            <person name="Lind A.E."/>
            <person name="van Eijk R."/>
            <person name="Schleper C."/>
            <person name="Guy L."/>
            <person name="Ettema T.J."/>
        </authorList>
    </citation>
    <scope>NUCLEOTIDE SEQUENCE</scope>
</reference>
<sequence length="118" mass="12396">YRLLQDQALETQTTISAGWQRGLNEIGHNVSDLATATENTLVNAFNSAEDALVDFVTTGKVDFKSMVDSILADLTRLIFKMTIVKALESSSGGGGILGSLAGALGAGGGGYPWQNVYL</sequence>
<dbReference type="EMBL" id="LAZR01000028">
    <property type="protein sequence ID" value="KKO03196.1"/>
    <property type="molecule type" value="Genomic_DNA"/>
</dbReference>
<dbReference type="InterPro" id="IPR006431">
    <property type="entry name" value="Phage_tape_meas_C"/>
</dbReference>
<proteinExistence type="predicted"/>
<evidence type="ECO:0000313" key="2">
    <source>
        <dbReference type="EMBL" id="KKO03196.1"/>
    </source>
</evidence>
<gene>
    <name evidence="2" type="ORF">LCGC14_0101170</name>
</gene>
<name>A0A0F9VDE3_9ZZZZ</name>
<dbReference type="Pfam" id="PF09718">
    <property type="entry name" value="Tape_meas_lam_C"/>
    <property type="match status" value="1"/>
</dbReference>
<comment type="caution">
    <text evidence="2">The sequence shown here is derived from an EMBL/GenBank/DDBJ whole genome shotgun (WGS) entry which is preliminary data.</text>
</comment>
<feature type="domain" description="Bacteriophage tail tape measure C-terminal" evidence="1">
    <location>
        <begin position="16"/>
        <end position="87"/>
    </location>
</feature>
<protein>
    <recommendedName>
        <fullName evidence="1">Bacteriophage tail tape measure C-terminal domain-containing protein</fullName>
    </recommendedName>
</protein>
<feature type="non-terminal residue" evidence="2">
    <location>
        <position position="1"/>
    </location>
</feature>
<organism evidence="2">
    <name type="scientific">marine sediment metagenome</name>
    <dbReference type="NCBI Taxonomy" id="412755"/>
    <lineage>
        <taxon>unclassified sequences</taxon>
        <taxon>metagenomes</taxon>
        <taxon>ecological metagenomes</taxon>
    </lineage>
</organism>
<accession>A0A0F9VDE3</accession>
<evidence type="ECO:0000259" key="1">
    <source>
        <dbReference type="Pfam" id="PF09718"/>
    </source>
</evidence>
<dbReference type="AlphaFoldDB" id="A0A0F9VDE3"/>